<keyword evidence="1" id="KW-1133">Transmembrane helix</keyword>
<evidence type="ECO:0000256" key="1">
    <source>
        <dbReference type="SAM" id="Phobius"/>
    </source>
</evidence>
<dbReference type="InterPro" id="IPR008780">
    <property type="entry name" value="Plasmodium_Vir"/>
</dbReference>
<keyword evidence="1" id="KW-0812">Transmembrane</keyword>
<reference evidence="3" key="1">
    <citation type="submission" date="2016-05" db="EMBL/GenBank/DDBJ databases">
        <authorList>
            <person name="Naeem Raeece"/>
        </authorList>
    </citation>
    <scope>NUCLEOTIDE SEQUENCE [LARGE SCALE GENOMIC DNA]</scope>
</reference>
<keyword evidence="1" id="KW-0472">Membrane</keyword>
<dbReference type="Proteomes" id="UP000078560">
    <property type="component" value="Unassembled WGS sequence"/>
</dbReference>
<dbReference type="Pfam" id="PF05795">
    <property type="entry name" value="Plasmodium_Vir"/>
    <property type="match status" value="1"/>
</dbReference>
<sequence>MEDSSIDDKLNLFKELFDKYDDEYLNIFDEYVYVIDKDTSEKLVKLFDLHNEFNKFVSGWTETNNNGDCVDKCATMYITYVNECHNDNDSDFCNELENFREPYDTFMANVTLCEGKITNLPPAKTGDFIVIILIPYIIILIISFIIFAIYKFTPNGSLLYKRIRNKKRVWNNLYEQNEQLLHTSQMMNRDSENSSYYLSYDSAQYS</sequence>
<dbReference type="EMBL" id="FLQU01000923">
    <property type="protein sequence ID" value="SBS90377.1"/>
    <property type="molecule type" value="Genomic_DNA"/>
</dbReference>
<organism evidence="2 3">
    <name type="scientific">Plasmodium ovale curtisi</name>
    <dbReference type="NCBI Taxonomy" id="864141"/>
    <lineage>
        <taxon>Eukaryota</taxon>
        <taxon>Sar</taxon>
        <taxon>Alveolata</taxon>
        <taxon>Apicomplexa</taxon>
        <taxon>Aconoidasida</taxon>
        <taxon>Haemosporida</taxon>
        <taxon>Plasmodiidae</taxon>
        <taxon>Plasmodium</taxon>
        <taxon>Plasmodium (Plasmodium)</taxon>
    </lineage>
</organism>
<evidence type="ECO:0000313" key="2">
    <source>
        <dbReference type="EMBL" id="SBS90377.1"/>
    </source>
</evidence>
<proteinExistence type="predicted"/>
<accession>A0A1A8WBI0</accession>
<feature type="transmembrane region" description="Helical" evidence="1">
    <location>
        <begin position="128"/>
        <end position="152"/>
    </location>
</feature>
<name>A0A1A8WBI0_PLAOA</name>
<dbReference type="AlphaFoldDB" id="A0A1A8WBI0"/>
<evidence type="ECO:0000313" key="3">
    <source>
        <dbReference type="Proteomes" id="UP000078560"/>
    </source>
</evidence>
<gene>
    <name evidence="2" type="ORF">POVCU2_0061040</name>
</gene>
<protein>
    <submittedName>
        <fullName evidence="2">PIR Superfamily Protein</fullName>
    </submittedName>
</protein>